<dbReference type="SUPFAM" id="SSF51735">
    <property type="entry name" value="NAD(P)-binding Rossmann-fold domains"/>
    <property type="match status" value="1"/>
</dbReference>
<dbReference type="PANTHER" id="PTHR43544">
    <property type="entry name" value="SHORT-CHAIN DEHYDROGENASE/REDUCTASE"/>
    <property type="match status" value="1"/>
</dbReference>
<dbReference type="GO" id="GO:0005737">
    <property type="term" value="C:cytoplasm"/>
    <property type="evidence" value="ECO:0007669"/>
    <property type="project" value="TreeGrafter"/>
</dbReference>
<dbReference type="Proteomes" id="UP001221142">
    <property type="component" value="Unassembled WGS sequence"/>
</dbReference>
<protein>
    <submittedName>
        <fullName evidence="5">Short-chain dehydrogenase/reductase SDR</fullName>
    </submittedName>
</protein>
<organism evidence="5 6">
    <name type="scientific">Roridomyces roridus</name>
    <dbReference type="NCBI Taxonomy" id="1738132"/>
    <lineage>
        <taxon>Eukaryota</taxon>
        <taxon>Fungi</taxon>
        <taxon>Dikarya</taxon>
        <taxon>Basidiomycota</taxon>
        <taxon>Agaricomycotina</taxon>
        <taxon>Agaricomycetes</taxon>
        <taxon>Agaricomycetidae</taxon>
        <taxon>Agaricales</taxon>
        <taxon>Marasmiineae</taxon>
        <taxon>Mycenaceae</taxon>
        <taxon>Roridomyces</taxon>
    </lineage>
</organism>
<dbReference type="PRINTS" id="PR00080">
    <property type="entry name" value="SDRFAMILY"/>
</dbReference>
<name>A0AAD7BLQ6_9AGAR</name>
<comment type="similarity">
    <text evidence="1 4">Belongs to the short-chain dehydrogenases/reductases (SDR) family.</text>
</comment>
<dbReference type="Pfam" id="PF00106">
    <property type="entry name" value="adh_short"/>
    <property type="match status" value="1"/>
</dbReference>
<accession>A0AAD7BLQ6</accession>
<dbReference type="InterPro" id="IPR051468">
    <property type="entry name" value="Fungal_SecMetab_SDRs"/>
</dbReference>
<dbReference type="PRINTS" id="PR00081">
    <property type="entry name" value="GDHRDH"/>
</dbReference>
<dbReference type="PROSITE" id="PS00061">
    <property type="entry name" value="ADH_SHORT"/>
    <property type="match status" value="1"/>
</dbReference>
<proteinExistence type="inferred from homology"/>
<evidence type="ECO:0000256" key="2">
    <source>
        <dbReference type="ARBA" id="ARBA00022857"/>
    </source>
</evidence>
<dbReference type="InterPro" id="IPR036291">
    <property type="entry name" value="NAD(P)-bd_dom_sf"/>
</dbReference>
<dbReference type="PANTHER" id="PTHR43544:SF7">
    <property type="entry name" value="NADB-LER2"/>
    <property type="match status" value="1"/>
</dbReference>
<gene>
    <name evidence="5" type="ORF">FB45DRAFT_1060972</name>
</gene>
<dbReference type="GO" id="GO:0016491">
    <property type="term" value="F:oxidoreductase activity"/>
    <property type="evidence" value="ECO:0007669"/>
    <property type="project" value="UniProtKB-KW"/>
</dbReference>
<comment type="caution">
    <text evidence="5">The sequence shown here is derived from an EMBL/GenBank/DDBJ whole genome shotgun (WGS) entry which is preliminary data.</text>
</comment>
<dbReference type="InterPro" id="IPR020904">
    <property type="entry name" value="Sc_DH/Rdtase_CS"/>
</dbReference>
<dbReference type="EMBL" id="JARKIF010000013">
    <property type="protein sequence ID" value="KAJ7624796.1"/>
    <property type="molecule type" value="Genomic_DNA"/>
</dbReference>
<dbReference type="AlphaFoldDB" id="A0AAD7BLQ6"/>
<reference evidence="5" key="1">
    <citation type="submission" date="2023-03" db="EMBL/GenBank/DDBJ databases">
        <title>Massive genome expansion in bonnet fungi (Mycena s.s.) driven by repeated elements and novel gene families across ecological guilds.</title>
        <authorList>
            <consortium name="Lawrence Berkeley National Laboratory"/>
            <person name="Harder C.B."/>
            <person name="Miyauchi S."/>
            <person name="Viragh M."/>
            <person name="Kuo A."/>
            <person name="Thoen E."/>
            <person name="Andreopoulos B."/>
            <person name="Lu D."/>
            <person name="Skrede I."/>
            <person name="Drula E."/>
            <person name="Henrissat B."/>
            <person name="Morin E."/>
            <person name="Kohler A."/>
            <person name="Barry K."/>
            <person name="LaButti K."/>
            <person name="Morin E."/>
            <person name="Salamov A."/>
            <person name="Lipzen A."/>
            <person name="Mereny Z."/>
            <person name="Hegedus B."/>
            <person name="Baldrian P."/>
            <person name="Stursova M."/>
            <person name="Weitz H."/>
            <person name="Taylor A."/>
            <person name="Grigoriev I.V."/>
            <person name="Nagy L.G."/>
            <person name="Martin F."/>
            <person name="Kauserud H."/>
        </authorList>
    </citation>
    <scope>NUCLEOTIDE SEQUENCE</scope>
    <source>
        <strain evidence="5">9284</strain>
    </source>
</reference>
<evidence type="ECO:0000313" key="6">
    <source>
        <dbReference type="Proteomes" id="UP001221142"/>
    </source>
</evidence>
<evidence type="ECO:0000256" key="1">
    <source>
        <dbReference type="ARBA" id="ARBA00006484"/>
    </source>
</evidence>
<evidence type="ECO:0000313" key="5">
    <source>
        <dbReference type="EMBL" id="KAJ7624796.1"/>
    </source>
</evidence>
<keyword evidence="6" id="KW-1185">Reference proteome</keyword>
<evidence type="ECO:0000256" key="3">
    <source>
        <dbReference type="ARBA" id="ARBA00023002"/>
    </source>
</evidence>
<evidence type="ECO:0000256" key="4">
    <source>
        <dbReference type="RuleBase" id="RU000363"/>
    </source>
</evidence>
<keyword evidence="3" id="KW-0560">Oxidoreductase</keyword>
<sequence length="223" mass="23691">MAAIRTIFVTGGNQGLGMHAVHQLASTPDVLVLMGSRKLAAAETALANFASDIHPSSSVVPVQLGTTQKNLSGLDVLVNNAAISVGPPVDIYAVNVVGTARIKDALYPLLKQGTAAILNVSSTLGSNTRFSLRPGFQSTEWPFYSSSKAAMNSLTVQWALQEDQKGSGIRVVSLCPGWNSTNLNHYNERAGNPAEGCKVIVREALAKEGKTSVFIHKDGEYPW</sequence>
<dbReference type="InterPro" id="IPR002347">
    <property type="entry name" value="SDR_fam"/>
</dbReference>
<dbReference type="Gene3D" id="3.40.50.720">
    <property type="entry name" value="NAD(P)-binding Rossmann-like Domain"/>
    <property type="match status" value="1"/>
</dbReference>
<keyword evidence="2" id="KW-0521">NADP</keyword>